<feature type="compositionally biased region" description="Basic and acidic residues" evidence="1">
    <location>
        <begin position="21"/>
        <end position="34"/>
    </location>
</feature>
<feature type="compositionally biased region" description="Polar residues" evidence="1">
    <location>
        <begin position="36"/>
        <end position="51"/>
    </location>
</feature>
<name>A0A482IFF6_9CAUD</name>
<dbReference type="RefSeq" id="YP_009844458.1">
    <property type="nucleotide sequence ID" value="NC_048755.1"/>
</dbReference>
<evidence type="ECO:0000256" key="1">
    <source>
        <dbReference type="SAM" id="MobiDB-lite"/>
    </source>
</evidence>
<evidence type="ECO:0000313" key="3">
    <source>
        <dbReference type="Proteomes" id="UP000294655"/>
    </source>
</evidence>
<sequence>MVSLIYTSASTYKPKKKRKPKGEVFQKYKPDKSFKPLTTTPSRPIRQSDQYKSAAMPAAKPVLPVRYEGEMAEREAAAQREIERKKTMVAPMYNKGGYQYVGDVPPEIVKTLGRKV</sequence>
<dbReference type="GeneID" id="55614782"/>
<reference evidence="2 3" key="1">
    <citation type="submission" date="2019-02" db="EMBL/GenBank/DDBJ databases">
        <authorList>
            <person name="He Y."/>
            <person name="Shi H."/>
            <person name="Li J."/>
            <person name="Sun Y."/>
        </authorList>
    </citation>
    <scope>NUCLEOTIDE SEQUENCE [LARGE SCALE GENOMIC DNA]</scope>
</reference>
<dbReference type="Proteomes" id="UP000294655">
    <property type="component" value="Segment"/>
</dbReference>
<evidence type="ECO:0000313" key="2">
    <source>
        <dbReference type="EMBL" id="QBP06308.1"/>
    </source>
</evidence>
<feature type="region of interest" description="Disordered" evidence="1">
    <location>
        <begin position="12"/>
        <end position="56"/>
    </location>
</feature>
<accession>A0A482IFF6</accession>
<dbReference type="KEGG" id="vg:55614782"/>
<dbReference type="EMBL" id="MK580972">
    <property type="protein sequence ID" value="QBP06308.1"/>
    <property type="molecule type" value="Genomic_DNA"/>
</dbReference>
<proteinExistence type="predicted"/>
<organism evidence="2 3">
    <name type="scientific">Stenotrophomonas phage YB07</name>
    <dbReference type="NCBI Taxonomy" id="2555548"/>
    <lineage>
        <taxon>Viruses</taxon>
        <taxon>Duplodnaviria</taxon>
        <taxon>Heunggongvirae</taxon>
        <taxon>Uroviricota</taxon>
        <taxon>Caudoviricetes</taxon>
        <taxon>Menderavirus</taxon>
        <taxon>Menderavirus IMESM1</taxon>
    </lineage>
</organism>
<protein>
    <submittedName>
        <fullName evidence="2">Uncharacterized protein</fullName>
    </submittedName>
</protein>